<protein>
    <submittedName>
        <fullName evidence="1">Uncharacterized protein</fullName>
    </submittedName>
</protein>
<evidence type="ECO:0000313" key="1">
    <source>
        <dbReference type="EMBL" id="KAJ9083718.1"/>
    </source>
</evidence>
<proteinExistence type="predicted"/>
<name>A0ACC2UA06_9FUNG</name>
<accession>A0ACC2UA06</accession>
<organism evidence="1 2">
    <name type="scientific">Entomophthora muscae</name>
    <dbReference type="NCBI Taxonomy" id="34485"/>
    <lineage>
        <taxon>Eukaryota</taxon>
        <taxon>Fungi</taxon>
        <taxon>Fungi incertae sedis</taxon>
        <taxon>Zoopagomycota</taxon>
        <taxon>Entomophthoromycotina</taxon>
        <taxon>Entomophthoromycetes</taxon>
        <taxon>Entomophthorales</taxon>
        <taxon>Entomophthoraceae</taxon>
        <taxon>Entomophthora</taxon>
    </lineage>
</organism>
<sequence>LDSMRLTNQKDGFTSTILFDETSHKELLTSEDTVNVLAALEKVRQPHIPPKLQDLVEVLSKSSCSQLPSCRKSDL</sequence>
<comment type="caution">
    <text evidence="1">The sequence shown here is derived from an EMBL/GenBank/DDBJ whole genome shotgun (WGS) entry which is preliminary data.</text>
</comment>
<dbReference type="Proteomes" id="UP001165960">
    <property type="component" value="Unassembled WGS sequence"/>
</dbReference>
<keyword evidence="2" id="KW-1185">Reference proteome</keyword>
<dbReference type="EMBL" id="QTSX02000944">
    <property type="protein sequence ID" value="KAJ9083718.1"/>
    <property type="molecule type" value="Genomic_DNA"/>
</dbReference>
<gene>
    <name evidence="1" type="ORF">DSO57_1031907</name>
</gene>
<evidence type="ECO:0000313" key="2">
    <source>
        <dbReference type="Proteomes" id="UP001165960"/>
    </source>
</evidence>
<feature type="non-terminal residue" evidence="1">
    <location>
        <position position="1"/>
    </location>
</feature>
<reference evidence="1" key="1">
    <citation type="submission" date="2022-04" db="EMBL/GenBank/DDBJ databases">
        <title>Genome of the entomopathogenic fungus Entomophthora muscae.</title>
        <authorList>
            <person name="Elya C."/>
            <person name="Lovett B.R."/>
            <person name="Lee E."/>
            <person name="Macias A.M."/>
            <person name="Hajek A.E."/>
            <person name="De Bivort B.L."/>
            <person name="Kasson M.T."/>
            <person name="De Fine Licht H.H."/>
            <person name="Stajich J.E."/>
        </authorList>
    </citation>
    <scope>NUCLEOTIDE SEQUENCE</scope>
    <source>
        <strain evidence="1">Berkeley</strain>
    </source>
</reference>